<dbReference type="InterPro" id="IPR015797">
    <property type="entry name" value="NUDIX_hydrolase-like_dom_sf"/>
</dbReference>
<organism evidence="2 3">
    <name type="scientific">Radiobacillus deserti</name>
    <dbReference type="NCBI Taxonomy" id="2594883"/>
    <lineage>
        <taxon>Bacteria</taxon>
        <taxon>Bacillati</taxon>
        <taxon>Bacillota</taxon>
        <taxon>Bacilli</taxon>
        <taxon>Bacillales</taxon>
        <taxon>Bacillaceae</taxon>
        <taxon>Radiobacillus</taxon>
    </lineage>
</organism>
<proteinExistence type="predicted"/>
<evidence type="ECO:0000259" key="1">
    <source>
        <dbReference type="PROSITE" id="PS51462"/>
    </source>
</evidence>
<dbReference type="Gene3D" id="3.90.79.10">
    <property type="entry name" value="Nucleoside Triphosphate Pyrophosphohydrolase"/>
    <property type="match status" value="1"/>
</dbReference>
<dbReference type="GO" id="GO:0003824">
    <property type="term" value="F:catalytic activity"/>
    <property type="evidence" value="ECO:0007669"/>
    <property type="project" value="UniProtKB-ARBA"/>
</dbReference>
<dbReference type="SUPFAM" id="SSF55811">
    <property type="entry name" value="Nudix"/>
    <property type="match status" value="1"/>
</dbReference>
<dbReference type="KEGG" id="aqt:FN924_00435"/>
<dbReference type="PANTHER" id="PTHR10885">
    <property type="entry name" value="ISOPENTENYL-DIPHOSPHATE DELTA-ISOMERASE"/>
    <property type="match status" value="1"/>
</dbReference>
<dbReference type="PANTHER" id="PTHR10885:SF0">
    <property type="entry name" value="ISOPENTENYL-DIPHOSPHATE DELTA-ISOMERASE"/>
    <property type="match status" value="1"/>
</dbReference>
<name>A0A516KBR3_9BACI</name>
<gene>
    <name evidence="2" type="ORF">FN924_00435</name>
</gene>
<dbReference type="EMBL" id="CP041666">
    <property type="protein sequence ID" value="QDP38838.1"/>
    <property type="molecule type" value="Genomic_DNA"/>
</dbReference>
<accession>A0A516KBR3</accession>
<dbReference type="CDD" id="cd04692">
    <property type="entry name" value="NUDIX_Hydrolase"/>
    <property type="match status" value="1"/>
</dbReference>
<reference evidence="2 3" key="1">
    <citation type="submission" date="2019-07" db="EMBL/GenBank/DDBJ databases">
        <authorList>
            <person name="Li J."/>
        </authorList>
    </citation>
    <scope>NUCLEOTIDE SEQUENCE [LARGE SCALE GENOMIC DNA]</scope>
    <source>
        <strain evidence="2 3">TKL69</strain>
    </source>
</reference>
<dbReference type="Proteomes" id="UP000315215">
    <property type="component" value="Chromosome"/>
</dbReference>
<protein>
    <submittedName>
        <fullName evidence="2">NUDIX domain-containing protein</fullName>
    </submittedName>
</protein>
<dbReference type="AlphaFoldDB" id="A0A516KBR3"/>
<evidence type="ECO:0000313" key="3">
    <source>
        <dbReference type="Proteomes" id="UP000315215"/>
    </source>
</evidence>
<keyword evidence="3" id="KW-1185">Reference proteome</keyword>
<sequence>MRICEGSVRVDEKLDVWTEDGQFIKVEDRETVHLEGLWHQTFHCWIIKGESDTRTVLFQLRHPAKDISPNKLDISAAGHLAAGETPEDGVRELEEELGIQLMFNELIPVGLIKETIVEAPYLDRERCHVFVGRYNQPILDYAVQESEVTGLFEIRAQDMVELFEGKRESVSGEGFVIQDAKKNPVKRAFSKNDFVAHEDSYYREVFQKIMEL</sequence>
<evidence type="ECO:0000313" key="2">
    <source>
        <dbReference type="EMBL" id="QDP38838.1"/>
    </source>
</evidence>
<dbReference type="InterPro" id="IPR000086">
    <property type="entry name" value="NUDIX_hydrolase_dom"/>
</dbReference>
<dbReference type="Pfam" id="PF00293">
    <property type="entry name" value="NUDIX"/>
    <property type="match status" value="1"/>
</dbReference>
<dbReference type="PROSITE" id="PS51462">
    <property type="entry name" value="NUDIX"/>
    <property type="match status" value="1"/>
</dbReference>
<feature type="domain" description="Nudix hydrolase" evidence="1">
    <location>
        <begin position="37"/>
        <end position="182"/>
    </location>
</feature>